<keyword evidence="1" id="KW-0472">Membrane</keyword>
<reference evidence="2 3" key="1">
    <citation type="submission" date="2019-02" db="EMBL/GenBank/DDBJ databases">
        <title>Draft genome sequence of Muricauda sp. 176CP4-71.</title>
        <authorList>
            <person name="Park J.-S."/>
        </authorList>
    </citation>
    <scope>NUCLEOTIDE SEQUENCE [LARGE SCALE GENOMIC DNA]</scope>
    <source>
        <strain evidence="2 3">176CP4-71</strain>
    </source>
</reference>
<keyword evidence="1" id="KW-0812">Transmembrane</keyword>
<comment type="caution">
    <text evidence="2">The sequence shown here is derived from an EMBL/GenBank/DDBJ whole genome shotgun (WGS) entry which is preliminary data.</text>
</comment>
<sequence>MNKTFIIILIVLALALIAYNVTLIDFSNPLQGDSTIALIGIVASLCAIVLLLIFMTSKKIDKKLKGED</sequence>
<accession>A0A4V6MM97</accession>
<evidence type="ECO:0000256" key="1">
    <source>
        <dbReference type="SAM" id="Phobius"/>
    </source>
</evidence>
<dbReference type="AlphaFoldDB" id="A0A4V6MM97"/>
<dbReference type="OrthoDB" id="1453319at2"/>
<dbReference type="RefSeq" id="WP_130614174.1">
    <property type="nucleotide sequence ID" value="NZ_SGIU01000002.1"/>
</dbReference>
<evidence type="ECO:0000313" key="3">
    <source>
        <dbReference type="Proteomes" id="UP000291981"/>
    </source>
</evidence>
<proteinExistence type="predicted"/>
<dbReference type="Proteomes" id="UP000291981">
    <property type="component" value="Unassembled WGS sequence"/>
</dbReference>
<feature type="transmembrane region" description="Helical" evidence="1">
    <location>
        <begin position="36"/>
        <end position="55"/>
    </location>
</feature>
<keyword evidence="3" id="KW-1185">Reference proteome</keyword>
<gene>
    <name evidence="2" type="ORF">EW142_12060</name>
</gene>
<name>A0A4V6MM97_9FLAO</name>
<organism evidence="2 3">
    <name type="scientific">Flagellimonas allohymeniacidonis</name>
    <dbReference type="NCBI Taxonomy" id="2517819"/>
    <lineage>
        <taxon>Bacteria</taxon>
        <taxon>Pseudomonadati</taxon>
        <taxon>Bacteroidota</taxon>
        <taxon>Flavobacteriia</taxon>
        <taxon>Flavobacteriales</taxon>
        <taxon>Flavobacteriaceae</taxon>
        <taxon>Flagellimonas</taxon>
    </lineage>
</organism>
<protein>
    <submittedName>
        <fullName evidence="2">Uncharacterized protein</fullName>
    </submittedName>
</protein>
<dbReference type="EMBL" id="SGIU01000002">
    <property type="protein sequence ID" value="TAI47400.1"/>
    <property type="molecule type" value="Genomic_DNA"/>
</dbReference>
<keyword evidence="1" id="KW-1133">Transmembrane helix</keyword>
<evidence type="ECO:0000313" key="2">
    <source>
        <dbReference type="EMBL" id="TAI47400.1"/>
    </source>
</evidence>